<dbReference type="InterPro" id="IPR009614">
    <property type="entry name" value="YoeB_toxin"/>
</dbReference>
<dbReference type="GO" id="GO:0016787">
    <property type="term" value="F:hydrolase activity"/>
    <property type="evidence" value="ECO:0007669"/>
    <property type="project" value="UniProtKB-KW"/>
</dbReference>
<dbReference type="Pfam" id="PF06769">
    <property type="entry name" value="YoeB_toxin"/>
    <property type="match status" value="1"/>
</dbReference>
<dbReference type="Gene3D" id="3.30.2310.20">
    <property type="entry name" value="RelE-like"/>
    <property type="match status" value="1"/>
</dbReference>
<evidence type="ECO:0000313" key="8">
    <source>
        <dbReference type="EMBL" id="BAZ86232.1"/>
    </source>
</evidence>
<dbReference type="GO" id="GO:0006401">
    <property type="term" value="P:RNA catabolic process"/>
    <property type="evidence" value="ECO:0007669"/>
    <property type="project" value="InterPro"/>
</dbReference>
<evidence type="ECO:0000256" key="7">
    <source>
        <dbReference type="ARBA" id="ARBA00050056"/>
    </source>
</evidence>
<evidence type="ECO:0000256" key="1">
    <source>
        <dbReference type="ARBA" id="ARBA00008172"/>
    </source>
</evidence>
<dbReference type="SUPFAM" id="SSF143011">
    <property type="entry name" value="RelE-like"/>
    <property type="match status" value="1"/>
</dbReference>
<organism evidence="8 9">
    <name type="scientific">Dolichospermum compactum NIES-806</name>
    <dbReference type="NCBI Taxonomy" id="1973481"/>
    <lineage>
        <taxon>Bacteria</taxon>
        <taxon>Bacillati</taxon>
        <taxon>Cyanobacteriota</taxon>
        <taxon>Cyanophyceae</taxon>
        <taxon>Nostocales</taxon>
        <taxon>Aphanizomenonaceae</taxon>
        <taxon>Dolichospermum</taxon>
        <taxon>Dolichospermum compactum</taxon>
    </lineage>
</organism>
<dbReference type="GO" id="GO:0004519">
    <property type="term" value="F:endonuclease activity"/>
    <property type="evidence" value="ECO:0007669"/>
    <property type="project" value="UniProtKB-KW"/>
</dbReference>
<accession>A0A1Z4V3Z4</accession>
<dbReference type="GO" id="GO:0045892">
    <property type="term" value="P:negative regulation of DNA-templated transcription"/>
    <property type="evidence" value="ECO:0007669"/>
    <property type="project" value="TreeGrafter"/>
</dbReference>
<dbReference type="PANTHER" id="PTHR38039:SF1">
    <property type="entry name" value="TOXIN YOEB"/>
    <property type="match status" value="1"/>
</dbReference>
<dbReference type="OrthoDB" id="9801102at2"/>
<name>A0A1Z4V3Z4_9CYAN</name>
<dbReference type="EMBL" id="AP018316">
    <property type="protein sequence ID" value="BAZ86232.1"/>
    <property type="molecule type" value="Genomic_DNA"/>
</dbReference>
<keyword evidence="9" id="KW-1185">Reference proteome</keyword>
<evidence type="ECO:0000256" key="3">
    <source>
        <dbReference type="ARBA" id="ARBA00022722"/>
    </source>
</evidence>
<dbReference type="InterPro" id="IPR035093">
    <property type="entry name" value="RelE/ParE_toxin_dom_sf"/>
</dbReference>
<keyword evidence="5" id="KW-0378">Hydrolase</keyword>
<keyword evidence="3" id="KW-0540">Nuclease</keyword>
<keyword evidence="4" id="KW-0255">Endonuclease</keyword>
<dbReference type="PANTHER" id="PTHR38039">
    <property type="entry name" value="TOXIN YOEB"/>
    <property type="match status" value="1"/>
</dbReference>
<sequence length="87" mass="10521">MKKVAFEPEAFEQLGEWGKEDKKVFKKILELIKDIQREPFSGIGKPEPLKYEFQGYWSRRITNEHRLVYKIEEDLLIILSCKYHYDL</sequence>
<evidence type="ECO:0000256" key="4">
    <source>
        <dbReference type="ARBA" id="ARBA00022759"/>
    </source>
</evidence>
<dbReference type="AlphaFoldDB" id="A0A1Z4V3Z4"/>
<evidence type="ECO:0000256" key="5">
    <source>
        <dbReference type="ARBA" id="ARBA00022801"/>
    </source>
</evidence>
<reference evidence="8 9" key="1">
    <citation type="submission" date="2017-06" db="EMBL/GenBank/DDBJ databases">
        <title>Genome sequencing of cyanobaciteial culture collection at National Institute for Environmental Studies (NIES).</title>
        <authorList>
            <person name="Hirose Y."/>
            <person name="Shimura Y."/>
            <person name="Fujisawa T."/>
            <person name="Nakamura Y."/>
            <person name="Kawachi M."/>
        </authorList>
    </citation>
    <scope>NUCLEOTIDE SEQUENCE [LARGE SCALE GENOMIC DNA]</scope>
    <source>
        <strain evidence="8 9">NIES-806</strain>
    </source>
</reference>
<gene>
    <name evidence="8" type="ORF">NIES806_24430</name>
</gene>
<protein>
    <recommendedName>
        <fullName evidence="7">Endoribonuclease YoeB</fullName>
    </recommendedName>
    <alternativeName>
        <fullName evidence="6">Putative mRNA interferase YoeB</fullName>
    </alternativeName>
</protein>
<proteinExistence type="inferred from homology"/>
<dbReference type="NCBIfam" id="TIGR02116">
    <property type="entry name" value="toxin_Txe_YoeB"/>
    <property type="match status" value="1"/>
</dbReference>
<dbReference type="RefSeq" id="WP_096667578.1">
    <property type="nucleotide sequence ID" value="NZ_AP018316.1"/>
</dbReference>
<dbReference type="KEGG" id="dcm:NIES806_24430"/>
<comment type="similarity">
    <text evidence="1">Belongs to the YoeB family.</text>
</comment>
<evidence type="ECO:0000256" key="6">
    <source>
        <dbReference type="ARBA" id="ARBA00030388"/>
    </source>
</evidence>
<evidence type="ECO:0000256" key="2">
    <source>
        <dbReference type="ARBA" id="ARBA00022649"/>
    </source>
</evidence>
<keyword evidence="2" id="KW-1277">Toxin-antitoxin system</keyword>
<dbReference type="Proteomes" id="UP000218702">
    <property type="component" value="Chromosome"/>
</dbReference>
<evidence type="ECO:0000313" key="9">
    <source>
        <dbReference type="Proteomes" id="UP000218702"/>
    </source>
</evidence>